<protein>
    <submittedName>
        <fullName evidence="2">Serine hydrolase</fullName>
    </submittedName>
</protein>
<dbReference type="SUPFAM" id="SSF56601">
    <property type="entry name" value="beta-lactamase/transpeptidase-like"/>
    <property type="match status" value="1"/>
</dbReference>
<dbReference type="PANTHER" id="PTHR35333">
    <property type="entry name" value="BETA-LACTAMASE"/>
    <property type="match status" value="1"/>
</dbReference>
<dbReference type="PANTHER" id="PTHR35333:SF3">
    <property type="entry name" value="BETA-LACTAMASE-TYPE TRANSPEPTIDASE FOLD CONTAINING PROTEIN"/>
    <property type="match status" value="1"/>
</dbReference>
<reference evidence="2" key="1">
    <citation type="submission" date="2024-06" db="EMBL/GenBank/DDBJ databases">
        <authorList>
            <person name="Fan A."/>
            <person name="Zhang F.Y."/>
            <person name="Zhang L."/>
        </authorList>
    </citation>
    <scope>NUCLEOTIDE SEQUENCE</scope>
    <source>
        <strain evidence="2">Y61</strain>
    </source>
</reference>
<dbReference type="Gene3D" id="3.40.710.10">
    <property type="entry name" value="DD-peptidase/beta-lactamase superfamily"/>
    <property type="match status" value="1"/>
</dbReference>
<dbReference type="RefSeq" id="WP_353947775.1">
    <property type="nucleotide sequence ID" value="NZ_CP159510.1"/>
</dbReference>
<dbReference type="GO" id="GO:0030655">
    <property type="term" value="P:beta-lactam antibiotic catabolic process"/>
    <property type="evidence" value="ECO:0007669"/>
    <property type="project" value="InterPro"/>
</dbReference>
<keyword evidence="2" id="KW-0378">Hydrolase</keyword>
<dbReference type="AlphaFoldDB" id="A0AAU8ICR4"/>
<evidence type="ECO:0000259" key="1">
    <source>
        <dbReference type="Pfam" id="PF13354"/>
    </source>
</evidence>
<feature type="domain" description="Beta-lactamase class A catalytic" evidence="1">
    <location>
        <begin position="30"/>
        <end position="233"/>
    </location>
</feature>
<dbReference type="InterPro" id="IPR000871">
    <property type="entry name" value="Beta-lactam_class-A"/>
</dbReference>
<dbReference type="GO" id="GO:0008800">
    <property type="term" value="F:beta-lactamase activity"/>
    <property type="evidence" value="ECO:0007669"/>
    <property type="project" value="InterPro"/>
</dbReference>
<accession>A0AAU8ICR4</accession>
<proteinExistence type="predicted"/>
<gene>
    <name evidence="2" type="ORF">ABNN70_10750</name>
</gene>
<sequence length="265" mass="29755">MNPDEAFTHDLSALVKPFGHHIAVEAVGSTGFHYAHHADVPMLSASLIKLPILLYAVHRSLSDSDFFDRKVRLPDENRVGGSGVLQILSGRDWSVRDLLALMINVSDNTATNLMLDLLGIGPVQTWARQHGFIDLRIERKMMDTAAENAGKKNMISAHDACRAIEFIFPEGQPVSEEIGNWFLHQQFRHKLPALFDELPDPVKVYNKTGEMDEVDHDAAFFTYQGHDLYLAVLSEGVKDRQAILNTIQTIGLRARDYILKTAMQH</sequence>
<dbReference type="Pfam" id="PF13354">
    <property type="entry name" value="Beta-lactamase2"/>
    <property type="match status" value="1"/>
</dbReference>
<dbReference type="InterPro" id="IPR045155">
    <property type="entry name" value="Beta-lactam_cat"/>
</dbReference>
<evidence type="ECO:0000313" key="2">
    <source>
        <dbReference type="EMBL" id="XCJ16167.1"/>
    </source>
</evidence>
<dbReference type="EMBL" id="CP159510">
    <property type="protein sequence ID" value="XCJ16167.1"/>
    <property type="molecule type" value="Genomic_DNA"/>
</dbReference>
<name>A0AAU8ICR4_9BACL</name>
<dbReference type="GO" id="GO:0046677">
    <property type="term" value="P:response to antibiotic"/>
    <property type="evidence" value="ECO:0007669"/>
    <property type="project" value="InterPro"/>
</dbReference>
<organism evidence="2">
    <name type="scientific">Sporolactobacillus sp. Y61</name>
    <dbReference type="NCBI Taxonomy" id="3160863"/>
    <lineage>
        <taxon>Bacteria</taxon>
        <taxon>Bacillati</taxon>
        <taxon>Bacillota</taxon>
        <taxon>Bacilli</taxon>
        <taxon>Bacillales</taxon>
        <taxon>Sporolactobacillaceae</taxon>
        <taxon>Sporolactobacillus</taxon>
    </lineage>
</organism>
<dbReference type="InterPro" id="IPR012338">
    <property type="entry name" value="Beta-lactam/transpept-like"/>
</dbReference>